<gene>
    <name evidence="2" type="ORF">H0H81_000494</name>
</gene>
<keyword evidence="3" id="KW-1185">Reference proteome</keyword>
<dbReference type="Gene3D" id="1.20.1280.50">
    <property type="match status" value="1"/>
</dbReference>
<comment type="caution">
    <text evidence="2">The sequence shown here is derived from an EMBL/GenBank/DDBJ whole genome shotgun (WGS) entry which is preliminary data.</text>
</comment>
<reference evidence="2" key="1">
    <citation type="submission" date="2021-02" db="EMBL/GenBank/DDBJ databases">
        <authorList>
            <person name="Nieuwenhuis M."/>
            <person name="Van De Peppel L.J.J."/>
        </authorList>
    </citation>
    <scope>NUCLEOTIDE SEQUENCE</scope>
    <source>
        <strain evidence="2">D49</strain>
    </source>
</reference>
<dbReference type="AlphaFoldDB" id="A0A9P7FW62"/>
<name>A0A9P7FW62_9AGAR</name>
<dbReference type="OrthoDB" id="2269034at2759"/>
<evidence type="ECO:0008006" key="4">
    <source>
        <dbReference type="Google" id="ProtNLM"/>
    </source>
</evidence>
<evidence type="ECO:0000256" key="1">
    <source>
        <dbReference type="SAM" id="MobiDB-lite"/>
    </source>
</evidence>
<dbReference type="Proteomes" id="UP000717328">
    <property type="component" value="Unassembled WGS sequence"/>
</dbReference>
<feature type="region of interest" description="Disordered" evidence="1">
    <location>
        <begin position="1"/>
        <end position="87"/>
    </location>
</feature>
<proteinExistence type="predicted"/>
<sequence length="459" mass="52600">MDENSAVSTKTKRAAKRKRQRLAKAEEKRKLKQEKAGDPVQTAREKAKQSDDPVQALRDSSITNSSTPAPAQDAVRPLSSPGLTHKPKPTPEAYFVDVCHPDPVAINTRIGSDYRTFYGYIPRDILGEIFEFCLPVDMSRRSKKNEAPLVLAHVCRHWRNVALNTSSLWVAFSLVTRKDKKNKKDPLMHQKLLSLFLERSRLRPIKFAISAPADDRLLRVLLSRVARWKEVTVVFNESQAFADLFFTMNWAPMVESLVVDATCCTDFDEKILPKVPAVTHNMPNLRRLRWLSRKSLPVTQFLDISLGNLAHLDLWCPLSMENCLKILGCCLRLITLKLDLKKESRAIPALGNYIDIPTLTHLDVTPYCEVAKFLCHFNLPALRFIRIMHRRYFTHNPLGLEDFCTRSCCTLETFWLNDRHMAYTCVMEYLQLPCLQSIRELHFFASAVDDTCIESLMVP</sequence>
<dbReference type="SUPFAM" id="SSF52047">
    <property type="entry name" value="RNI-like"/>
    <property type="match status" value="1"/>
</dbReference>
<feature type="compositionally biased region" description="Basic residues" evidence="1">
    <location>
        <begin position="10"/>
        <end position="22"/>
    </location>
</feature>
<dbReference type="EMBL" id="JABCKI010005767">
    <property type="protein sequence ID" value="KAG5638360.1"/>
    <property type="molecule type" value="Genomic_DNA"/>
</dbReference>
<protein>
    <recommendedName>
        <fullName evidence="4">F-box domain-containing protein</fullName>
    </recommendedName>
</protein>
<feature type="compositionally biased region" description="Basic and acidic residues" evidence="1">
    <location>
        <begin position="23"/>
        <end position="51"/>
    </location>
</feature>
<accession>A0A9P7FW62</accession>
<evidence type="ECO:0000313" key="2">
    <source>
        <dbReference type="EMBL" id="KAG5638360.1"/>
    </source>
</evidence>
<organism evidence="2 3">
    <name type="scientific">Sphagnurus paluster</name>
    <dbReference type="NCBI Taxonomy" id="117069"/>
    <lineage>
        <taxon>Eukaryota</taxon>
        <taxon>Fungi</taxon>
        <taxon>Dikarya</taxon>
        <taxon>Basidiomycota</taxon>
        <taxon>Agaricomycotina</taxon>
        <taxon>Agaricomycetes</taxon>
        <taxon>Agaricomycetidae</taxon>
        <taxon>Agaricales</taxon>
        <taxon>Tricholomatineae</taxon>
        <taxon>Lyophyllaceae</taxon>
        <taxon>Sphagnurus</taxon>
    </lineage>
</organism>
<reference evidence="2" key="2">
    <citation type="submission" date="2021-10" db="EMBL/GenBank/DDBJ databases">
        <title>Phylogenomics reveals ancestral predisposition of the termite-cultivated fungus Termitomyces towards a domesticated lifestyle.</title>
        <authorList>
            <person name="Auxier B."/>
            <person name="Grum-Grzhimaylo A."/>
            <person name="Cardenas M.E."/>
            <person name="Lodge J.D."/>
            <person name="Laessoe T."/>
            <person name="Pedersen O."/>
            <person name="Smith M.E."/>
            <person name="Kuyper T.W."/>
            <person name="Franco-Molano E.A."/>
            <person name="Baroni T.J."/>
            <person name="Aanen D.K."/>
        </authorList>
    </citation>
    <scope>NUCLEOTIDE SEQUENCE</scope>
    <source>
        <strain evidence="2">D49</strain>
    </source>
</reference>
<feature type="compositionally biased region" description="Polar residues" evidence="1">
    <location>
        <begin position="58"/>
        <end position="69"/>
    </location>
</feature>
<evidence type="ECO:0000313" key="3">
    <source>
        <dbReference type="Proteomes" id="UP000717328"/>
    </source>
</evidence>